<evidence type="ECO:0000313" key="2">
    <source>
        <dbReference type="EMBL" id="KAG0255211.1"/>
    </source>
</evidence>
<evidence type="ECO:0000313" key="3">
    <source>
        <dbReference type="Proteomes" id="UP000726737"/>
    </source>
</evidence>
<protein>
    <submittedName>
        <fullName evidence="2">Uncharacterized protein</fullName>
    </submittedName>
</protein>
<accession>A0A9P6PXP5</accession>
<evidence type="ECO:0000256" key="1">
    <source>
        <dbReference type="SAM" id="MobiDB-lite"/>
    </source>
</evidence>
<gene>
    <name evidence="2" type="ORF">BG011_005275</name>
</gene>
<dbReference type="Proteomes" id="UP000726737">
    <property type="component" value="Unassembled WGS sequence"/>
</dbReference>
<comment type="caution">
    <text evidence="2">The sequence shown here is derived from an EMBL/GenBank/DDBJ whole genome shotgun (WGS) entry which is preliminary data.</text>
</comment>
<sequence length="630" mass="70650">MSKQLLGRHHTSEVGQEYEERRQYIRLHAAEMDLKTLAQAFFVKFDLTNKSPACDALYSSLMATGKEHLANKIKEEEFKQWVTEYFTVIRKNKKMSLQQIVNRQRAKLQVSGVHKGSKLIQSGMDLLVPEDNPTATGNDDGMHADLAAIPTARTNDDPASSLDSQVLGEDSACLTNVLSVAGRKHPRDPWDGDYRSLFGAPSSSARTPPYQRGSRTPSPTLSPPERLRFQETTSDNEDEIANSHTSDIFQDGTLPAGTSPSRTWIQERPAFTFRLPLRNDWGPKVTELYDAARAKTSFTHKNLDEISLLIGVLHINKTHIGLNADEIAAIRRDILARFYSLQMQARDMQRAEHAATFWNSITQKWKSTKLQHDLAKASGVSELADLSMQSVLDMIMEAYSTCKDQQILPLHAVAQYVFRHLDDWGTLESESDAMASVVAPILQEFLRVPGQIKFKCLNASCTSGRTRKAALEHDGQARQPDVVGRTKDKREAYFGELKGPHPRTLSKDADLLRLAVFTKDALDPFSNELERDPPILSFQSVGRGVTFFLGAKVDNTVVHARLSEVNLPSLLTELSLDLEVFYHLFQVETLVRITGDRLERKRDKPLTEVPFPTLATPQRVAALGIKHKVK</sequence>
<organism evidence="2 3">
    <name type="scientific">Mortierella polycephala</name>
    <dbReference type="NCBI Taxonomy" id="41804"/>
    <lineage>
        <taxon>Eukaryota</taxon>
        <taxon>Fungi</taxon>
        <taxon>Fungi incertae sedis</taxon>
        <taxon>Mucoromycota</taxon>
        <taxon>Mortierellomycotina</taxon>
        <taxon>Mortierellomycetes</taxon>
        <taxon>Mortierellales</taxon>
        <taxon>Mortierellaceae</taxon>
        <taxon>Mortierella</taxon>
    </lineage>
</organism>
<dbReference type="OrthoDB" id="2448606at2759"/>
<name>A0A9P6PXP5_9FUNG</name>
<keyword evidence="3" id="KW-1185">Reference proteome</keyword>
<reference evidence="2" key="1">
    <citation type="journal article" date="2020" name="Fungal Divers.">
        <title>Resolving the Mortierellaceae phylogeny through synthesis of multi-gene phylogenetics and phylogenomics.</title>
        <authorList>
            <person name="Vandepol N."/>
            <person name="Liber J."/>
            <person name="Desiro A."/>
            <person name="Na H."/>
            <person name="Kennedy M."/>
            <person name="Barry K."/>
            <person name="Grigoriev I.V."/>
            <person name="Miller A.N."/>
            <person name="O'Donnell K."/>
            <person name="Stajich J.E."/>
            <person name="Bonito G."/>
        </authorList>
    </citation>
    <scope>NUCLEOTIDE SEQUENCE</scope>
    <source>
        <strain evidence="2">KOD948</strain>
    </source>
</reference>
<proteinExistence type="predicted"/>
<dbReference type="AlphaFoldDB" id="A0A9P6PXP5"/>
<feature type="region of interest" description="Disordered" evidence="1">
    <location>
        <begin position="182"/>
        <end position="226"/>
    </location>
</feature>
<dbReference type="EMBL" id="JAAAJA010000361">
    <property type="protein sequence ID" value="KAG0255211.1"/>
    <property type="molecule type" value="Genomic_DNA"/>
</dbReference>